<dbReference type="SUPFAM" id="SSF48498">
    <property type="entry name" value="Tetracyclin repressor-like, C-terminal domain"/>
    <property type="match status" value="1"/>
</dbReference>
<sequence length="215" mass="24538">MARNRSEGVVDKSRADDIVWAAAALFARQGFDRTSVREIAEVVEIASGTLFYHFETKDDLLEAIIRKGIAEGYSSMQKALSRAPNGPLSRFRTLAEAHIEGIHGEFRDVHRVWIREWGRLSSQARARMRPEAHKYRELLEEILTELEITGHLRTEPAMMRHVLMPALNWTTSWANVTTRKARQQLARQICATSLNLTISEFDELLEQETLKLAPA</sequence>
<dbReference type="PRINTS" id="PR00455">
    <property type="entry name" value="HTHTETR"/>
</dbReference>
<dbReference type="Pfam" id="PF00440">
    <property type="entry name" value="TetR_N"/>
    <property type="match status" value="1"/>
</dbReference>
<dbReference type="PANTHER" id="PTHR30055:SF183">
    <property type="entry name" value="NUCLEOID OCCLUSION FACTOR SLMA"/>
    <property type="match status" value="1"/>
</dbReference>
<feature type="domain" description="HTH tetR-type" evidence="4">
    <location>
        <begin position="12"/>
        <end position="72"/>
    </location>
</feature>
<feature type="DNA-binding region" description="H-T-H motif" evidence="3">
    <location>
        <begin position="35"/>
        <end position="54"/>
    </location>
</feature>
<dbReference type="EMBL" id="CP011310">
    <property type="protein sequence ID" value="AKQ42840.1"/>
    <property type="molecule type" value="Genomic_DNA"/>
</dbReference>
<gene>
    <name evidence="5" type="ORF">CP97_13590</name>
</gene>
<keyword evidence="6" id="KW-1185">Reference proteome</keyword>
<dbReference type="InterPro" id="IPR001647">
    <property type="entry name" value="HTH_TetR"/>
</dbReference>
<evidence type="ECO:0000256" key="3">
    <source>
        <dbReference type="PROSITE-ProRule" id="PRU00335"/>
    </source>
</evidence>
<protein>
    <recommendedName>
        <fullName evidence="4">HTH tetR-type domain-containing protein</fullName>
    </recommendedName>
</protein>
<dbReference type="InterPro" id="IPR009057">
    <property type="entry name" value="Homeodomain-like_sf"/>
</dbReference>
<accession>A0A0H4VEP9</accession>
<evidence type="ECO:0000256" key="2">
    <source>
        <dbReference type="ARBA" id="ARBA00023125"/>
    </source>
</evidence>
<dbReference type="PROSITE" id="PS01081">
    <property type="entry name" value="HTH_TETR_1"/>
    <property type="match status" value="1"/>
</dbReference>
<dbReference type="Pfam" id="PF17932">
    <property type="entry name" value="TetR_C_24"/>
    <property type="match status" value="1"/>
</dbReference>
<evidence type="ECO:0000259" key="4">
    <source>
        <dbReference type="PROSITE" id="PS50977"/>
    </source>
</evidence>
<dbReference type="Gene3D" id="1.10.10.60">
    <property type="entry name" value="Homeodomain-like"/>
    <property type="match status" value="1"/>
</dbReference>
<dbReference type="AlphaFoldDB" id="A0A0H4VEP9"/>
<reference evidence="5 6" key="1">
    <citation type="journal article" date="2015" name="Int. J. Syst. Evol. Microbiol.">
        <title>Erythrobacter atlanticus sp. nov., a bacterium from ocean sediment able to degrade polycyclic aromatic hydrocarbons.</title>
        <authorList>
            <person name="Zhuang L."/>
            <person name="Liu Y."/>
            <person name="Wang L."/>
            <person name="Wang W."/>
            <person name="Shao Z."/>
        </authorList>
    </citation>
    <scope>NUCLEOTIDE SEQUENCE [LARGE SCALE GENOMIC DNA]</scope>
    <source>
        <strain evidence="6">s21-N3</strain>
    </source>
</reference>
<dbReference type="GO" id="GO:0003700">
    <property type="term" value="F:DNA-binding transcription factor activity"/>
    <property type="evidence" value="ECO:0007669"/>
    <property type="project" value="TreeGrafter"/>
</dbReference>
<dbReference type="STRING" id="1648404.CP97_13590"/>
<keyword evidence="1" id="KW-0175">Coiled coil</keyword>
<dbReference type="PATRIC" id="fig|1648404.4.peg.2826"/>
<name>A0A0H4VEP9_9SPHN</name>
<keyword evidence="2 3" id="KW-0238">DNA-binding</keyword>
<evidence type="ECO:0000313" key="6">
    <source>
        <dbReference type="Proteomes" id="UP000059113"/>
    </source>
</evidence>
<dbReference type="InterPro" id="IPR041490">
    <property type="entry name" value="KstR2_TetR_C"/>
</dbReference>
<dbReference type="InterPro" id="IPR036271">
    <property type="entry name" value="Tet_transcr_reg_TetR-rel_C_sf"/>
</dbReference>
<reference evidence="6" key="2">
    <citation type="submission" date="2015-04" db="EMBL/GenBank/DDBJ databases">
        <title>The complete genome sequence of Erythrobacter sp. s21-N3.</title>
        <authorList>
            <person name="Zhuang L."/>
            <person name="Liu Y."/>
            <person name="Shao Z."/>
        </authorList>
    </citation>
    <scope>NUCLEOTIDE SEQUENCE [LARGE SCALE GENOMIC DNA]</scope>
    <source>
        <strain evidence="6">s21-N3</strain>
    </source>
</reference>
<dbReference type="Gene3D" id="1.10.357.10">
    <property type="entry name" value="Tetracycline Repressor, domain 2"/>
    <property type="match status" value="1"/>
</dbReference>
<dbReference type="InterPro" id="IPR050109">
    <property type="entry name" value="HTH-type_TetR-like_transc_reg"/>
</dbReference>
<evidence type="ECO:0000256" key="1">
    <source>
        <dbReference type="ARBA" id="ARBA00023054"/>
    </source>
</evidence>
<dbReference type="PROSITE" id="PS50977">
    <property type="entry name" value="HTH_TETR_2"/>
    <property type="match status" value="1"/>
</dbReference>
<dbReference type="GO" id="GO:0000976">
    <property type="term" value="F:transcription cis-regulatory region binding"/>
    <property type="evidence" value="ECO:0007669"/>
    <property type="project" value="TreeGrafter"/>
</dbReference>
<proteinExistence type="predicted"/>
<dbReference type="KEGG" id="ery:CP97_13590"/>
<dbReference type="OrthoDB" id="9811084at2"/>
<dbReference type="InterPro" id="IPR023772">
    <property type="entry name" value="DNA-bd_HTH_TetR-type_CS"/>
</dbReference>
<dbReference type="PANTHER" id="PTHR30055">
    <property type="entry name" value="HTH-TYPE TRANSCRIPTIONAL REGULATOR RUTR"/>
    <property type="match status" value="1"/>
</dbReference>
<dbReference type="SUPFAM" id="SSF46689">
    <property type="entry name" value="Homeodomain-like"/>
    <property type="match status" value="1"/>
</dbReference>
<dbReference type="RefSeq" id="WP_048886387.1">
    <property type="nucleotide sequence ID" value="NZ_CP011310.1"/>
</dbReference>
<organism evidence="5 6">
    <name type="scientific">Aurantiacibacter atlanticus</name>
    <dbReference type="NCBI Taxonomy" id="1648404"/>
    <lineage>
        <taxon>Bacteria</taxon>
        <taxon>Pseudomonadati</taxon>
        <taxon>Pseudomonadota</taxon>
        <taxon>Alphaproteobacteria</taxon>
        <taxon>Sphingomonadales</taxon>
        <taxon>Erythrobacteraceae</taxon>
        <taxon>Aurantiacibacter</taxon>
    </lineage>
</organism>
<dbReference type="Proteomes" id="UP000059113">
    <property type="component" value="Chromosome"/>
</dbReference>
<evidence type="ECO:0000313" key="5">
    <source>
        <dbReference type="EMBL" id="AKQ42840.1"/>
    </source>
</evidence>